<keyword evidence="3" id="KW-1185">Reference proteome</keyword>
<accession>A0A9Q1EPU0</accession>
<feature type="region of interest" description="Disordered" evidence="1">
    <location>
        <begin position="79"/>
        <end position="99"/>
    </location>
</feature>
<protein>
    <submittedName>
        <fullName evidence="2">Uncharacterized protein</fullName>
    </submittedName>
</protein>
<feature type="region of interest" description="Disordered" evidence="1">
    <location>
        <begin position="387"/>
        <end position="408"/>
    </location>
</feature>
<feature type="compositionally biased region" description="Low complexity" evidence="1">
    <location>
        <begin position="147"/>
        <end position="158"/>
    </location>
</feature>
<evidence type="ECO:0000256" key="1">
    <source>
        <dbReference type="SAM" id="MobiDB-lite"/>
    </source>
</evidence>
<reference evidence="2" key="1">
    <citation type="journal article" date="2023" name="Science">
        <title>Genome structures resolve the early diversification of teleost fishes.</title>
        <authorList>
            <person name="Parey E."/>
            <person name="Louis A."/>
            <person name="Montfort J."/>
            <person name="Bouchez O."/>
            <person name="Roques C."/>
            <person name="Iampietro C."/>
            <person name="Lluch J."/>
            <person name="Castinel A."/>
            <person name="Donnadieu C."/>
            <person name="Desvignes T."/>
            <person name="Floi Bucao C."/>
            <person name="Jouanno E."/>
            <person name="Wen M."/>
            <person name="Mejri S."/>
            <person name="Dirks R."/>
            <person name="Jansen H."/>
            <person name="Henkel C."/>
            <person name="Chen W.J."/>
            <person name="Zahm M."/>
            <person name="Cabau C."/>
            <person name="Klopp C."/>
            <person name="Thompson A.W."/>
            <person name="Robinson-Rechavi M."/>
            <person name="Braasch I."/>
            <person name="Lecointre G."/>
            <person name="Bobe J."/>
            <person name="Postlethwait J.H."/>
            <person name="Berthelot C."/>
            <person name="Roest Crollius H."/>
            <person name="Guiguen Y."/>
        </authorList>
    </citation>
    <scope>NUCLEOTIDE SEQUENCE</scope>
    <source>
        <strain evidence="2">WJC10195</strain>
    </source>
</reference>
<gene>
    <name evidence="2" type="ORF">SKAU_G00327190</name>
</gene>
<evidence type="ECO:0000313" key="2">
    <source>
        <dbReference type="EMBL" id="KAJ8342791.1"/>
    </source>
</evidence>
<evidence type="ECO:0000313" key="3">
    <source>
        <dbReference type="Proteomes" id="UP001152622"/>
    </source>
</evidence>
<dbReference type="AlphaFoldDB" id="A0A9Q1EPU0"/>
<feature type="region of interest" description="Disordered" evidence="1">
    <location>
        <begin position="116"/>
        <end position="166"/>
    </location>
</feature>
<dbReference type="OrthoDB" id="7756796at2759"/>
<organism evidence="2 3">
    <name type="scientific">Synaphobranchus kaupii</name>
    <name type="common">Kaup's arrowtooth eel</name>
    <dbReference type="NCBI Taxonomy" id="118154"/>
    <lineage>
        <taxon>Eukaryota</taxon>
        <taxon>Metazoa</taxon>
        <taxon>Chordata</taxon>
        <taxon>Craniata</taxon>
        <taxon>Vertebrata</taxon>
        <taxon>Euteleostomi</taxon>
        <taxon>Actinopterygii</taxon>
        <taxon>Neopterygii</taxon>
        <taxon>Teleostei</taxon>
        <taxon>Anguilliformes</taxon>
        <taxon>Synaphobranchidae</taxon>
        <taxon>Synaphobranchus</taxon>
    </lineage>
</organism>
<sequence>MREARLAQVEGRQSSDGIPPSGVVCPTQEPRHKRKRGSPYEAAGVPPAKEKKRLSVQVASLTSEIEQLKAYLHSLAPPKPVHSAALSSTPPDVMGDELEDPYYHDVDMLSTQASNRDFPEHEETPRSEISDLPSATLEPSSVNAKDGSGSSRQGSEQSDPGQSPSSLCTILRTALARVGLDDAQVTTPAANPFFRRLPPTTPFSVPPSPHFLRELQMCWADPRAFAHHSRDSRLLSTMRNAEEHGLDHMPAVDHCVRALVLSPDGALRDEARCPSPQCRVTDDLLTRAYDTAARMARLGNSLSVLMLAQAQMLQPHPVDSSIGDLNDASLQAFALMSRELGRLMSTLVVARRQVWLAQAPLSDDLRGTLRKHPVIPGRIFGPAAERALESRQQPSRQQGAHPPPRLRHVLAHNQNPDRQCYRLPSPRGALVLNSAPPNPKSNGARVNEGSGPAVGRFTQRQLAYWAAHTTDTWVLTTLSHGYRLQFRRRPPRFSGVRMTSVTDPLKAHALCQEIVSLLEKDPQCLNWAIAVQKAILVF</sequence>
<name>A0A9Q1EPU0_SYNKA</name>
<dbReference type="Proteomes" id="UP001152622">
    <property type="component" value="Chromosome 14"/>
</dbReference>
<comment type="caution">
    <text evidence="2">The sequence shown here is derived from an EMBL/GenBank/DDBJ whole genome shotgun (WGS) entry which is preliminary data.</text>
</comment>
<proteinExistence type="predicted"/>
<feature type="region of interest" description="Disordered" evidence="1">
    <location>
        <begin position="1"/>
        <end position="51"/>
    </location>
</feature>
<feature type="compositionally biased region" description="Basic and acidic residues" evidence="1">
    <location>
        <begin position="117"/>
        <end position="129"/>
    </location>
</feature>
<dbReference type="EMBL" id="JAINUF010000014">
    <property type="protein sequence ID" value="KAJ8342791.1"/>
    <property type="molecule type" value="Genomic_DNA"/>
</dbReference>